<protein>
    <submittedName>
        <fullName evidence="6">NAD(P)-binding domain-containing protein</fullName>
    </submittedName>
</protein>
<sequence length="281" mass="28557">MTEAVTVLGLGPMGNALAAAFAKAGHPTTTWNRTATRPTPPGTTRAASVAAAVATAPLTVVCLLDYDAVRSVLAPAGDALSGRHLVNLTSGTPDAAREVAGWAADRGITYTDGAITTPTETIGTDAAMILHSGHPVALPALGGTQRYLGADPGRAAGYDVALLDLFWTSVAGVIHAFAMARAENIPATELASFAKDIAMLMPSVIDEHSARLDKGDHDGDYANITAVAAGMHHIIESAAARGIDASVMRAAHALAARAIEAGHGGDGVSRLTLELERASGS</sequence>
<reference evidence="7" key="1">
    <citation type="journal article" date="2019" name="Int. J. Syst. Evol. Microbiol.">
        <title>The Global Catalogue of Microorganisms (GCM) 10K type strain sequencing project: providing services to taxonomists for standard genome sequencing and annotation.</title>
        <authorList>
            <consortium name="The Broad Institute Genomics Platform"/>
            <consortium name="The Broad Institute Genome Sequencing Center for Infectious Disease"/>
            <person name="Wu L."/>
            <person name="Ma J."/>
        </authorList>
    </citation>
    <scope>NUCLEOTIDE SEQUENCE [LARGE SCALE GENOMIC DNA]</scope>
    <source>
        <strain evidence="7">ZS-22-S1</strain>
    </source>
</reference>
<comment type="similarity">
    <text evidence="1">Belongs to the HIBADH-related family.</text>
</comment>
<proteinExistence type="inferred from homology"/>
<dbReference type="InterPro" id="IPR015815">
    <property type="entry name" value="HIBADH-related"/>
</dbReference>
<organism evidence="6 7">
    <name type="scientific">Actinophytocola glycyrrhizae</name>
    <dbReference type="NCBI Taxonomy" id="2044873"/>
    <lineage>
        <taxon>Bacteria</taxon>
        <taxon>Bacillati</taxon>
        <taxon>Actinomycetota</taxon>
        <taxon>Actinomycetes</taxon>
        <taxon>Pseudonocardiales</taxon>
        <taxon>Pseudonocardiaceae</taxon>
    </lineage>
</organism>
<evidence type="ECO:0000256" key="3">
    <source>
        <dbReference type="SAM" id="SignalP"/>
    </source>
</evidence>
<evidence type="ECO:0000256" key="1">
    <source>
        <dbReference type="ARBA" id="ARBA00009080"/>
    </source>
</evidence>
<dbReference type="Pfam" id="PF03446">
    <property type="entry name" value="NAD_binding_2"/>
    <property type="match status" value="1"/>
</dbReference>
<dbReference type="InterPro" id="IPR051265">
    <property type="entry name" value="HIBADH-related_NP60_sf"/>
</dbReference>
<dbReference type="PANTHER" id="PTHR43580:SF2">
    <property type="entry name" value="CYTOKINE-LIKE NUCLEAR FACTOR N-PAC"/>
    <property type="match status" value="1"/>
</dbReference>
<dbReference type="Gene3D" id="3.40.50.720">
    <property type="entry name" value="NAD(P)-binding Rossmann-like Domain"/>
    <property type="match status" value="1"/>
</dbReference>
<name>A0ABV9S3T4_9PSEU</name>
<evidence type="ECO:0000259" key="4">
    <source>
        <dbReference type="Pfam" id="PF03446"/>
    </source>
</evidence>
<evidence type="ECO:0000256" key="2">
    <source>
        <dbReference type="ARBA" id="ARBA00023002"/>
    </source>
</evidence>
<keyword evidence="3" id="KW-0732">Signal</keyword>
<dbReference type="InterPro" id="IPR048666">
    <property type="entry name" value="RedAm-like_C"/>
</dbReference>
<dbReference type="SUPFAM" id="SSF51735">
    <property type="entry name" value="NAD(P)-binding Rossmann-fold domains"/>
    <property type="match status" value="1"/>
</dbReference>
<evidence type="ECO:0000313" key="7">
    <source>
        <dbReference type="Proteomes" id="UP001595859"/>
    </source>
</evidence>
<evidence type="ECO:0000259" key="5">
    <source>
        <dbReference type="Pfam" id="PF21761"/>
    </source>
</evidence>
<dbReference type="RefSeq" id="WP_378057085.1">
    <property type="nucleotide sequence ID" value="NZ_JBHSIS010000007.1"/>
</dbReference>
<feature type="domain" description="NADPH-dependent reductive aminase-like C-terminal" evidence="5">
    <location>
        <begin position="151"/>
        <end position="274"/>
    </location>
</feature>
<dbReference type="InterPro" id="IPR036291">
    <property type="entry name" value="NAD(P)-bd_dom_sf"/>
</dbReference>
<dbReference type="InterPro" id="IPR006115">
    <property type="entry name" value="6PGDH_NADP-bd"/>
</dbReference>
<dbReference type="EMBL" id="JBHSIS010000007">
    <property type="protein sequence ID" value="MFC4855137.1"/>
    <property type="molecule type" value="Genomic_DNA"/>
</dbReference>
<comment type="caution">
    <text evidence="6">The sequence shown here is derived from an EMBL/GenBank/DDBJ whole genome shotgun (WGS) entry which is preliminary data.</text>
</comment>
<gene>
    <name evidence="6" type="ORF">ACFPCV_16645</name>
</gene>
<feature type="domain" description="6-phosphogluconate dehydrogenase NADP-binding" evidence="4">
    <location>
        <begin position="5"/>
        <end position="133"/>
    </location>
</feature>
<evidence type="ECO:0000313" key="6">
    <source>
        <dbReference type="EMBL" id="MFC4855137.1"/>
    </source>
</evidence>
<dbReference type="InterPro" id="IPR013328">
    <property type="entry name" value="6PGD_dom2"/>
</dbReference>
<keyword evidence="7" id="KW-1185">Reference proteome</keyword>
<dbReference type="Pfam" id="PF21761">
    <property type="entry name" value="RedAm-like_C"/>
    <property type="match status" value="1"/>
</dbReference>
<feature type="signal peptide" evidence="3">
    <location>
        <begin position="1"/>
        <end position="18"/>
    </location>
</feature>
<dbReference type="Proteomes" id="UP001595859">
    <property type="component" value="Unassembled WGS sequence"/>
</dbReference>
<feature type="chain" id="PRO_5046831711" evidence="3">
    <location>
        <begin position="19"/>
        <end position="281"/>
    </location>
</feature>
<dbReference type="PANTHER" id="PTHR43580">
    <property type="entry name" value="OXIDOREDUCTASE GLYR1-RELATED"/>
    <property type="match status" value="1"/>
</dbReference>
<keyword evidence="2" id="KW-0560">Oxidoreductase</keyword>
<dbReference type="PIRSF" id="PIRSF000103">
    <property type="entry name" value="HIBADH"/>
    <property type="match status" value="1"/>
</dbReference>
<dbReference type="Gene3D" id="1.10.1040.10">
    <property type="entry name" value="N-(1-d-carboxylethyl)-l-norvaline Dehydrogenase, domain 2"/>
    <property type="match status" value="1"/>
</dbReference>
<accession>A0ABV9S3T4</accession>